<keyword evidence="1" id="KW-0732">Signal</keyword>
<dbReference type="EMBL" id="JARJLG010000197">
    <property type="protein sequence ID" value="KAJ7729542.1"/>
    <property type="molecule type" value="Genomic_DNA"/>
</dbReference>
<dbReference type="SMART" id="SM00256">
    <property type="entry name" value="FBOX"/>
    <property type="match status" value="1"/>
</dbReference>
<gene>
    <name evidence="3" type="ORF">DFH07DRAFT_183543</name>
</gene>
<dbReference type="Pfam" id="PF00646">
    <property type="entry name" value="F-box"/>
    <property type="match status" value="1"/>
</dbReference>
<feature type="domain" description="F-box" evidence="2">
    <location>
        <begin position="3"/>
        <end position="43"/>
    </location>
</feature>
<sequence length="520" mass="59169">MKLSVDLWLYILALVPLEDAVACTLVSREFRVLAEEKTFWLHLLETIRKYQPLPCPDDEKIEERDVSGLKHLALHTIRRERNWSSEVDVATIKKVETFELGAGHSIIHSIPGTPYLVVHSEHDGTVTWWNLVDRLKGDIVYVGRSVFHVSLALCHKDAHSFALLVTDEFAADYFNRPLILVVLTFQRAPNSNPRMDISFKRSLQTWFTYGQLFLNAHIVGFLRVFDTETLDIIAYNLTSGACRVIHTDKLYDRKMGTYIDHALYIVRDRSKTSSNVHICPAHLLPYFDSEEKETHVADPLHWDDHGIRFWGHMDSTFSGLETWFEALGAVATPPVRGAALCTIHHINIDDEPLPTAINIRLWTYRERTNGGISPSRRLYPVYRLNLAGWLSYVVSTSRHYHLIDCSDVSILLMVEFHGRRSLRLVRYDPSKDCSSIHQLASPPSLDLTTVTGIALDDHRATVVLIDRVGAFIHMSSSSRRLSFGAVLTRTPYMGGMLANAGPLRSKAPNAEISFENHYTW</sequence>
<evidence type="ECO:0000259" key="2">
    <source>
        <dbReference type="SMART" id="SM00256"/>
    </source>
</evidence>
<feature type="chain" id="PRO_5042051844" description="F-box domain-containing protein" evidence="1">
    <location>
        <begin position="21"/>
        <end position="520"/>
    </location>
</feature>
<protein>
    <recommendedName>
        <fullName evidence="2">F-box domain-containing protein</fullName>
    </recommendedName>
</protein>
<evidence type="ECO:0000313" key="4">
    <source>
        <dbReference type="Proteomes" id="UP001215280"/>
    </source>
</evidence>
<dbReference type="Gene3D" id="1.20.1280.50">
    <property type="match status" value="1"/>
</dbReference>
<evidence type="ECO:0000313" key="3">
    <source>
        <dbReference type="EMBL" id="KAJ7729542.1"/>
    </source>
</evidence>
<dbReference type="AlphaFoldDB" id="A0AAD7HWD1"/>
<evidence type="ECO:0000256" key="1">
    <source>
        <dbReference type="SAM" id="SignalP"/>
    </source>
</evidence>
<organism evidence="3 4">
    <name type="scientific">Mycena maculata</name>
    <dbReference type="NCBI Taxonomy" id="230809"/>
    <lineage>
        <taxon>Eukaryota</taxon>
        <taxon>Fungi</taxon>
        <taxon>Dikarya</taxon>
        <taxon>Basidiomycota</taxon>
        <taxon>Agaricomycotina</taxon>
        <taxon>Agaricomycetes</taxon>
        <taxon>Agaricomycetidae</taxon>
        <taxon>Agaricales</taxon>
        <taxon>Marasmiineae</taxon>
        <taxon>Mycenaceae</taxon>
        <taxon>Mycena</taxon>
    </lineage>
</organism>
<keyword evidence="4" id="KW-1185">Reference proteome</keyword>
<dbReference type="SUPFAM" id="SSF81383">
    <property type="entry name" value="F-box domain"/>
    <property type="match status" value="1"/>
</dbReference>
<accession>A0AAD7HWD1</accession>
<proteinExistence type="predicted"/>
<dbReference type="InterPro" id="IPR001810">
    <property type="entry name" value="F-box_dom"/>
</dbReference>
<reference evidence="3" key="1">
    <citation type="submission" date="2023-03" db="EMBL/GenBank/DDBJ databases">
        <title>Massive genome expansion in bonnet fungi (Mycena s.s.) driven by repeated elements and novel gene families across ecological guilds.</title>
        <authorList>
            <consortium name="Lawrence Berkeley National Laboratory"/>
            <person name="Harder C.B."/>
            <person name="Miyauchi S."/>
            <person name="Viragh M."/>
            <person name="Kuo A."/>
            <person name="Thoen E."/>
            <person name="Andreopoulos B."/>
            <person name="Lu D."/>
            <person name="Skrede I."/>
            <person name="Drula E."/>
            <person name="Henrissat B."/>
            <person name="Morin E."/>
            <person name="Kohler A."/>
            <person name="Barry K."/>
            <person name="LaButti K."/>
            <person name="Morin E."/>
            <person name="Salamov A."/>
            <person name="Lipzen A."/>
            <person name="Mereny Z."/>
            <person name="Hegedus B."/>
            <person name="Baldrian P."/>
            <person name="Stursova M."/>
            <person name="Weitz H."/>
            <person name="Taylor A."/>
            <person name="Grigoriev I.V."/>
            <person name="Nagy L.G."/>
            <person name="Martin F."/>
            <person name="Kauserud H."/>
        </authorList>
    </citation>
    <scope>NUCLEOTIDE SEQUENCE</scope>
    <source>
        <strain evidence="3">CBHHK188m</strain>
    </source>
</reference>
<feature type="signal peptide" evidence="1">
    <location>
        <begin position="1"/>
        <end position="20"/>
    </location>
</feature>
<dbReference type="Proteomes" id="UP001215280">
    <property type="component" value="Unassembled WGS sequence"/>
</dbReference>
<name>A0AAD7HWD1_9AGAR</name>
<dbReference type="InterPro" id="IPR036047">
    <property type="entry name" value="F-box-like_dom_sf"/>
</dbReference>
<comment type="caution">
    <text evidence="3">The sequence shown here is derived from an EMBL/GenBank/DDBJ whole genome shotgun (WGS) entry which is preliminary data.</text>
</comment>